<protein>
    <submittedName>
        <fullName evidence="1">Uncharacterized protein</fullName>
    </submittedName>
</protein>
<dbReference type="AlphaFoldDB" id="A0A9N8F3Z9"/>
<dbReference type="EMBL" id="CAICTM010003189">
    <property type="protein sequence ID" value="CAB9531016.1"/>
    <property type="molecule type" value="Genomic_DNA"/>
</dbReference>
<gene>
    <name evidence="1" type="ORF">SEMRO_3191_G344940.1</name>
</gene>
<dbReference type="OrthoDB" id="54301at2759"/>
<sequence length="213" mass="24846">MEGTPGGGKILHFWMPAWDWNELEEVMDSLYIEAMSAVPRQREKEEFRSFIRRLFQLWGGSPRRFKKYCDKFREQGEDAAVEASETEFRNELGNLSNEIITQGPYVVHEMLERVCPGAETEKSLAPPSWLVFPSPLAIEKDPFQHRCYKFCSRRAEMDFFKHLGNKKAEDILQFCKGVFTLPGANGLAFERFAHFVLTRTENNEFRCSSKMRE</sequence>
<dbReference type="Proteomes" id="UP001153069">
    <property type="component" value="Unassembled WGS sequence"/>
</dbReference>
<keyword evidence="2" id="KW-1185">Reference proteome</keyword>
<name>A0A9N8F3Z9_9STRA</name>
<organism evidence="1 2">
    <name type="scientific">Seminavis robusta</name>
    <dbReference type="NCBI Taxonomy" id="568900"/>
    <lineage>
        <taxon>Eukaryota</taxon>
        <taxon>Sar</taxon>
        <taxon>Stramenopiles</taxon>
        <taxon>Ochrophyta</taxon>
        <taxon>Bacillariophyta</taxon>
        <taxon>Bacillariophyceae</taxon>
        <taxon>Bacillariophycidae</taxon>
        <taxon>Naviculales</taxon>
        <taxon>Naviculaceae</taxon>
        <taxon>Seminavis</taxon>
    </lineage>
</organism>
<accession>A0A9N8F3Z9</accession>
<proteinExistence type="predicted"/>
<evidence type="ECO:0000313" key="1">
    <source>
        <dbReference type="EMBL" id="CAB9531016.1"/>
    </source>
</evidence>
<reference evidence="1" key="1">
    <citation type="submission" date="2020-06" db="EMBL/GenBank/DDBJ databases">
        <authorList>
            <consortium name="Plant Systems Biology data submission"/>
        </authorList>
    </citation>
    <scope>NUCLEOTIDE SEQUENCE</scope>
    <source>
        <strain evidence="1">D6</strain>
    </source>
</reference>
<comment type="caution">
    <text evidence="1">The sequence shown here is derived from an EMBL/GenBank/DDBJ whole genome shotgun (WGS) entry which is preliminary data.</text>
</comment>
<evidence type="ECO:0000313" key="2">
    <source>
        <dbReference type="Proteomes" id="UP001153069"/>
    </source>
</evidence>